<name>A0A0H4LWH3_9REOV</name>
<accession>A0A0H4LWH3</accession>
<proteinExistence type="predicted"/>
<dbReference type="EMBL" id="KR003814">
    <property type="protein sequence ID" value="AKP18631.1"/>
    <property type="molecule type" value="Genomic_RNA"/>
</dbReference>
<evidence type="ECO:0000313" key="1">
    <source>
        <dbReference type="EMBL" id="AKP18631.1"/>
    </source>
</evidence>
<sequence length="129" mass="14840">NYMHQKPYKRIALVSQLKTQVMQYITTENTYSEAAYYDKVLTDKLRPRIMILESHSPINDANMGRTDTTIILETAIDPINTLMTREGRSGDTHFLLFDLYSTVSSVVHTLVNPIEMLTSTLWLQKLEAD</sequence>
<reference evidence="1" key="1">
    <citation type="journal article" date="2015" name="Nucleic Acids Res.">
        <title>Sequence-independent characterization of viruses based on the pattern of viral small RNAs produced by the host.</title>
        <authorList>
            <person name="Aguiar E.R."/>
            <person name="Olmo R.P."/>
            <person name="Paro S."/>
            <person name="Ferreira F.V."/>
            <person name="de Faria I.J."/>
            <person name="Todjro Y.M."/>
            <person name="Lobo F.P."/>
            <person name="Kroon E.G."/>
            <person name="Meignin C."/>
            <person name="Gatherer D."/>
            <person name="Imler J.L."/>
            <person name="Marques J.T."/>
        </authorList>
    </citation>
    <scope>NUCLEOTIDE SEQUENCE</scope>
    <source>
        <strain evidence="1">Piaui</strain>
    </source>
</reference>
<organism evidence="1">
    <name type="scientific">Lutzomyia reovirus 2</name>
    <dbReference type="NCBI Taxonomy" id="1670670"/>
    <lineage>
        <taxon>Viruses</taxon>
        <taxon>Riboviria</taxon>
        <taxon>Orthornavirae</taxon>
        <taxon>Duplornaviricota</taxon>
        <taxon>Resentoviricetes</taxon>
        <taxon>Reovirales</taxon>
    </lineage>
</organism>
<reference evidence="1" key="2">
    <citation type="submission" date="2015-03" db="EMBL/GenBank/DDBJ databases">
        <authorList>
            <person name="Aguiar E.R.G.R."/>
            <person name="Olmo R.P."/>
            <person name="Paro S."/>
            <person name="Ferreira F.V."/>
            <person name="Faria I.J.S."/>
            <person name="Todjro Y.M.H."/>
            <person name="Lobo F.P."/>
            <person name="Kroon E.G."/>
            <person name="Meignin C."/>
            <person name="Gatherer D."/>
            <person name="Imler J.-L."/>
            <person name="Marques J.T."/>
        </authorList>
    </citation>
    <scope>NUCLEOTIDE SEQUENCE</scope>
    <source>
        <strain evidence="1">Piaui</strain>
    </source>
</reference>
<protein>
    <submittedName>
        <fullName evidence="1">VP4</fullName>
    </submittedName>
</protein>
<feature type="non-terminal residue" evidence="1">
    <location>
        <position position="1"/>
    </location>
</feature>